<gene>
    <name evidence="2" type="ORF">EW145_g2403</name>
</gene>
<dbReference type="InterPro" id="IPR051783">
    <property type="entry name" value="NAD(P)-dependent_oxidoreduct"/>
</dbReference>
<dbReference type="Proteomes" id="UP000308199">
    <property type="component" value="Unassembled WGS sequence"/>
</dbReference>
<comment type="caution">
    <text evidence="2">The sequence shown here is derived from an EMBL/GenBank/DDBJ whole genome shotgun (WGS) entry which is preliminary data.</text>
</comment>
<sequence length="357" mass="38919">MSKLTIFLTGATGYIGGSVLWRLLNHKDASKFSIKVLVRNAEKAKLFKPLFNVDATVGSHADHDKLESLASEADYTFATADCDDIGAAEAILRGMKKYKERTGKAAFLIHTSGTGVLADDARGMFAYDKVYDDSNVEDIESLAPSQIHRPVDIAVTEADKAGYAKTYIILPSTIYGISKNRLTEAGIQNPHSIQLPMLIRASVDRGQGGMVGEGKNKWPNVNIDDQADLYIILFDKTRTDPEGTPHGREGYYFGASGEHTMLEVCKEVAKSLVVLGKGKSLEPTTFTQEDLDKYFNGSPYLGSNSRCIANRSRSVGWKPAHTTSDFIASIRPEVEALIVRDQGKGYVGRADGGKSKN</sequence>
<evidence type="ECO:0000313" key="3">
    <source>
        <dbReference type="Proteomes" id="UP000308199"/>
    </source>
</evidence>
<dbReference type="InterPro" id="IPR036291">
    <property type="entry name" value="NAD(P)-bd_dom_sf"/>
</dbReference>
<protein>
    <recommendedName>
        <fullName evidence="1">NmrA-like domain-containing protein</fullName>
    </recommendedName>
</protein>
<dbReference type="Pfam" id="PF05368">
    <property type="entry name" value="NmrA"/>
    <property type="match status" value="1"/>
</dbReference>
<proteinExistence type="predicted"/>
<dbReference type="PANTHER" id="PTHR48079:SF6">
    <property type="entry name" value="NAD(P)-BINDING DOMAIN-CONTAINING PROTEIN-RELATED"/>
    <property type="match status" value="1"/>
</dbReference>
<dbReference type="PANTHER" id="PTHR48079">
    <property type="entry name" value="PROTEIN YEEZ"/>
    <property type="match status" value="1"/>
</dbReference>
<reference evidence="2 3" key="1">
    <citation type="submission" date="2019-02" db="EMBL/GenBank/DDBJ databases">
        <title>Genome sequencing of the rare red list fungi Phellinidium pouzarii.</title>
        <authorList>
            <person name="Buettner E."/>
            <person name="Kellner H."/>
        </authorList>
    </citation>
    <scope>NUCLEOTIDE SEQUENCE [LARGE SCALE GENOMIC DNA]</scope>
    <source>
        <strain evidence="2 3">DSM 108285</strain>
    </source>
</reference>
<dbReference type="OrthoDB" id="10262413at2759"/>
<dbReference type="AlphaFoldDB" id="A0A4S4LAZ6"/>
<dbReference type="GO" id="GO:0005737">
    <property type="term" value="C:cytoplasm"/>
    <property type="evidence" value="ECO:0007669"/>
    <property type="project" value="TreeGrafter"/>
</dbReference>
<dbReference type="Gene3D" id="3.40.50.720">
    <property type="entry name" value="NAD(P)-binding Rossmann-like Domain"/>
    <property type="match status" value="1"/>
</dbReference>
<dbReference type="GO" id="GO:0004029">
    <property type="term" value="F:aldehyde dehydrogenase (NAD+) activity"/>
    <property type="evidence" value="ECO:0007669"/>
    <property type="project" value="TreeGrafter"/>
</dbReference>
<name>A0A4S4LAZ6_9AGAM</name>
<evidence type="ECO:0000313" key="2">
    <source>
        <dbReference type="EMBL" id="THH08886.1"/>
    </source>
</evidence>
<feature type="domain" description="NmrA-like" evidence="1">
    <location>
        <begin position="3"/>
        <end position="81"/>
    </location>
</feature>
<organism evidence="2 3">
    <name type="scientific">Phellinidium pouzarii</name>
    <dbReference type="NCBI Taxonomy" id="167371"/>
    <lineage>
        <taxon>Eukaryota</taxon>
        <taxon>Fungi</taxon>
        <taxon>Dikarya</taxon>
        <taxon>Basidiomycota</taxon>
        <taxon>Agaricomycotina</taxon>
        <taxon>Agaricomycetes</taxon>
        <taxon>Hymenochaetales</taxon>
        <taxon>Hymenochaetaceae</taxon>
        <taxon>Phellinidium</taxon>
    </lineage>
</organism>
<accession>A0A4S4LAZ6</accession>
<dbReference type="SUPFAM" id="SSF51735">
    <property type="entry name" value="NAD(P)-binding Rossmann-fold domains"/>
    <property type="match status" value="1"/>
</dbReference>
<dbReference type="InterPro" id="IPR008030">
    <property type="entry name" value="NmrA-like"/>
</dbReference>
<keyword evidence="3" id="KW-1185">Reference proteome</keyword>
<evidence type="ECO:0000259" key="1">
    <source>
        <dbReference type="Pfam" id="PF05368"/>
    </source>
</evidence>
<dbReference type="EMBL" id="SGPK01000083">
    <property type="protein sequence ID" value="THH08886.1"/>
    <property type="molecule type" value="Genomic_DNA"/>
</dbReference>